<dbReference type="Gene3D" id="3.30.40.10">
    <property type="entry name" value="Zinc/RING finger domain, C3HC4 (zinc finger)"/>
    <property type="match status" value="1"/>
</dbReference>
<dbReference type="AlphaFoldDB" id="A0ABD3P5M1"/>
<feature type="compositionally biased region" description="Polar residues" evidence="12">
    <location>
        <begin position="363"/>
        <end position="373"/>
    </location>
</feature>
<dbReference type="InterPro" id="IPR027370">
    <property type="entry name" value="Znf-RING_euk"/>
</dbReference>
<dbReference type="PROSITE" id="PS50089">
    <property type="entry name" value="ZF_RING_2"/>
    <property type="match status" value="1"/>
</dbReference>
<evidence type="ECO:0000313" key="14">
    <source>
        <dbReference type="EMBL" id="KAL3783161.1"/>
    </source>
</evidence>
<evidence type="ECO:0000256" key="6">
    <source>
        <dbReference type="ARBA" id="ARBA00022723"/>
    </source>
</evidence>
<evidence type="ECO:0000256" key="4">
    <source>
        <dbReference type="ARBA" id="ARBA00012483"/>
    </source>
</evidence>
<comment type="pathway">
    <text evidence="3">Protein modification; protein ubiquitination.</text>
</comment>
<evidence type="ECO:0000256" key="2">
    <source>
        <dbReference type="ARBA" id="ARBA00004308"/>
    </source>
</evidence>
<evidence type="ECO:0000313" key="15">
    <source>
        <dbReference type="Proteomes" id="UP001516023"/>
    </source>
</evidence>
<dbReference type="Gene3D" id="3.30.1520.10">
    <property type="entry name" value="Phox-like domain"/>
    <property type="match status" value="1"/>
</dbReference>
<keyword evidence="9" id="KW-0862">Zinc</keyword>
<evidence type="ECO:0000256" key="8">
    <source>
        <dbReference type="ARBA" id="ARBA00022786"/>
    </source>
</evidence>
<feature type="compositionally biased region" description="Basic and acidic residues" evidence="12">
    <location>
        <begin position="64"/>
        <end position="84"/>
    </location>
</feature>
<keyword evidence="10" id="KW-0472">Membrane</keyword>
<dbReference type="PANTHER" id="PTHR12313">
    <property type="entry name" value="E3 UBIQUITIN-PROTEIN LIGASE RNF5-RELATED"/>
    <property type="match status" value="1"/>
</dbReference>
<dbReference type="InterPro" id="IPR001841">
    <property type="entry name" value="Znf_RING"/>
</dbReference>
<feature type="region of interest" description="Disordered" evidence="12">
    <location>
        <begin position="353"/>
        <end position="460"/>
    </location>
</feature>
<evidence type="ECO:0000256" key="11">
    <source>
        <dbReference type="PROSITE-ProRule" id="PRU00175"/>
    </source>
</evidence>
<comment type="subcellular location">
    <subcellularLocation>
        <location evidence="2">Endomembrane system</location>
    </subcellularLocation>
</comment>
<dbReference type="CDD" id="cd06093">
    <property type="entry name" value="PX_domain"/>
    <property type="match status" value="1"/>
</dbReference>
<gene>
    <name evidence="14" type="ORF">HJC23_001511</name>
</gene>
<comment type="caution">
    <text evidence="14">The sequence shown here is derived from an EMBL/GenBank/DDBJ whole genome shotgun (WGS) entry which is preliminary data.</text>
</comment>
<sequence>MEDQSSPIRNRSHAATEEEDYVNIDESDVLVTKDDENRASVSTHNTDSLQELRTSPTASSSDATLDRSSGHHDSNNNNDIDRKLPPQTSSEKSQNLTSKKSATKNNDNRFICSICLETVSNEPVVTRCGHLYCWTCLYQWLEPGMLLSEYRAAFGASSVAETTPRRAGGGGGTLNFFHEMAYDPSNLNANHRPYNPRGARYNEQRRCCPVCKADCTVDSVIPVYIHVQSPIMAGGGTVSSLSMKDDASFDLESLRDADVGDSESMPPLEGGEVETPQGSPVHAPSSSFDTDPTSNVGLRQRRSASLQNEQPSRDDPRFDSPVHETTFVNVNAARNNAHSLALVDTPIHRNGSFIDERDRRTDNSAIPTSSQVPSRPVPTSPWVTNRTTHPTTPSRSQSSDGHRGQHEHLPQQFDTDANETSIGTSSPFRLGLRPRRQPFIASSTPDTRHGPLFHPASTHSHQGRLTSVLMGLVDTIDNLAASQHAVSQSAANGQSTQEDTVVVPPLHRSDGGMETMAPTTENTTNPNSVFKRVISNPDQMLREAKITKVGDDAFDAAVVQTPTIDELPNEETMLDRLNIDDNKSNMPVTTLSSRIESMTDSSLSDDAPAAGGEDLDAALGDRTAPALSAAEDETNKMSRTISHESQGSSSSMANKSVTSYSSEGARVSVGNWGWYEDIHGHESVFLPGMREDVEENGESKNGGGRKKGGLLQMGSELMPSALYSVIEPQRDANAMAVTAPTYVLEESLSSQKLWKQTAGNRPPQPVEERAFFEQVWAQNFARSKVKYEIPVEVLTASTPISISPFNDGFGNDGAGGGGDLSNYNLAAPFNVKSGDEHSADPASVKAAQADVAEATLIHKLNHSNGAVEMYFDPNRPKDYNLKTLGPHHHHHTLVNKKIKAEGSDDDLTVVVRGDNVFGTTVSKSFPRKDASGETIDGIDTVSISIASYRVVESKKHGKYAQYLVIFCDGNFRNTIGVWKRYSDFSELSRKVTHGHAESCAGVVTGMNPLSVTDDTDVEILPNAITSWKLLKKRQRWFRCLDAGYLSLKVFLLERFLHDILFESSNPQILRDFVGVHTSEASKLNTKG</sequence>
<name>A0ABD3P5M1_9STRA</name>
<evidence type="ECO:0000256" key="10">
    <source>
        <dbReference type="ARBA" id="ARBA00023136"/>
    </source>
</evidence>
<accession>A0ABD3P5M1</accession>
<evidence type="ECO:0000256" key="9">
    <source>
        <dbReference type="ARBA" id="ARBA00022833"/>
    </source>
</evidence>
<protein>
    <recommendedName>
        <fullName evidence="4">RING-type E3 ubiquitin transferase</fullName>
        <ecNumber evidence="4">2.3.2.27</ecNumber>
    </recommendedName>
</protein>
<organism evidence="14 15">
    <name type="scientific">Cyclotella cryptica</name>
    <dbReference type="NCBI Taxonomy" id="29204"/>
    <lineage>
        <taxon>Eukaryota</taxon>
        <taxon>Sar</taxon>
        <taxon>Stramenopiles</taxon>
        <taxon>Ochrophyta</taxon>
        <taxon>Bacillariophyta</taxon>
        <taxon>Coscinodiscophyceae</taxon>
        <taxon>Thalassiosirophycidae</taxon>
        <taxon>Stephanodiscales</taxon>
        <taxon>Stephanodiscaceae</taxon>
        <taxon>Cyclotella</taxon>
    </lineage>
</organism>
<reference evidence="14 15" key="1">
    <citation type="journal article" date="2020" name="G3 (Bethesda)">
        <title>Improved Reference Genome for Cyclotella cryptica CCMP332, a Model for Cell Wall Morphogenesis, Salinity Adaptation, and Lipid Production in Diatoms (Bacillariophyta).</title>
        <authorList>
            <person name="Roberts W.R."/>
            <person name="Downey K.M."/>
            <person name="Ruck E.C."/>
            <person name="Traller J.C."/>
            <person name="Alverson A.J."/>
        </authorList>
    </citation>
    <scope>NUCLEOTIDE SEQUENCE [LARGE SCALE GENOMIC DNA]</scope>
    <source>
        <strain evidence="14 15">CCMP332</strain>
    </source>
</reference>
<dbReference type="Proteomes" id="UP001516023">
    <property type="component" value="Unassembled WGS sequence"/>
</dbReference>
<dbReference type="InterPro" id="IPR013083">
    <property type="entry name" value="Znf_RING/FYVE/PHD"/>
</dbReference>
<evidence type="ECO:0000256" key="5">
    <source>
        <dbReference type="ARBA" id="ARBA00022679"/>
    </source>
</evidence>
<dbReference type="CDD" id="cd16534">
    <property type="entry name" value="RING-HC_RNF5-like"/>
    <property type="match status" value="1"/>
</dbReference>
<feature type="region of interest" description="Disordered" evidence="12">
    <location>
        <begin position="628"/>
        <end position="656"/>
    </location>
</feature>
<dbReference type="EC" id="2.3.2.27" evidence="4"/>
<feature type="compositionally biased region" description="Polar residues" evidence="12">
    <location>
        <begin position="86"/>
        <end position="102"/>
    </location>
</feature>
<feature type="compositionally biased region" description="Basic and acidic residues" evidence="12">
    <location>
        <begin position="400"/>
        <end position="409"/>
    </location>
</feature>
<evidence type="ECO:0000256" key="3">
    <source>
        <dbReference type="ARBA" id="ARBA00004906"/>
    </source>
</evidence>
<feature type="compositionally biased region" description="Low complexity" evidence="12">
    <location>
        <begin position="605"/>
        <end position="616"/>
    </location>
</feature>
<comment type="catalytic activity">
    <reaction evidence="1">
        <text>S-ubiquitinyl-[E2 ubiquitin-conjugating enzyme]-L-cysteine + [acceptor protein]-L-lysine = [E2 ubiquitin-conjugating enzyme]-L-cysteine + N(6)-ubiquitinyl-[acceptor protein]-L-lysine.</text>
        <dbReference type="EC" id="2.3.2.27"/>
    </reaction>
</comment>
<proteinExistence type="predicted"/>
<keyword evidence="6" id="KW-0479">Metal-binding</keyword>
<keyword evidence="5" id="KW-0808">Transferase</keyword>
<feature type="region of interest" description="Disordered" evidence="12">
    <location>
        <begin position="1"/>
        <end position="102"/>
    </location>
</feature>
<keyword evidence="7 11" id="KW-0863">Zinc-finger</keyword>
<evidence type="ECO:0000256" key="1">
    <source>
        <dbReference type="ARBA" id="ARBA00000900"/>
    </source>
</evidence>
<feature type="compositionally biased region" description="Polar residues" evidence="12">
    <location>
        <begin position="637"/>
        <end position="656"/>
    </location>
</feature>
<feature type="compositionally biased region" description="Polar residues" evidence="12">
    <location>
        <begin position="595"/>
        <end position="604"/>
    </location>
</feature>
<feature type="region of interest" description="Disordered" evidence="12">
    <location>
        <begin position="595"/>
        <end position="616"/>
    </location>
</feature>
<feature type="compositionally biased region" description="Polar residues" evidence="12">
    <location>
        <begin position="412"/>
        <end position="427"/>
    </location>
</feature>
<dbReference type="SUPFAM" id="SSF57850">
    <property type="entry name" value="RING/U-box"/>
    <property type="match status" value="1"/>
</dbReference>
<feature type="compositionally biased region" description="Basic and acidic residues" evidence="12">
    <location>
        <begin position="311"/>
        <end position="322"/>
    </location>
</feature>
<dbReference type="GO" id="GO:0061630">
    <property type="term" value="F:ubiquitin protein ligase activity"/>
    <property type="evidence" value="ECO:0007669"/>
    <property type="project" value="UniProtKB-EC"/>
</dbReference>
<dbReference type="PROSITE" id="PS00518">
    <property type="entry name" value="ZF_RING_1"/>
    <property type="match status" value="1"/>
</dbReference>
<feature type="domain" description="RING-type" evidence="13">
    <location>
        <begin position="112"/>
        <end position="140"/>
    </location>
</feature>
<dbReference type="Pfam" id="PF13445">
    <property type="entry name" value="zf-RING_UBOX"/>
    <property type="match status" value="1"/>
</dbReference>
<dbReference type="InterPro" id="IPR017907">
    <property type="entry name" value="Znf_RING_CS"/>
</dbReference>
<keyword evidence="8" id="KW-0833">Ubl conjugation pathway</keyword>
<dbReference type="SUPFAM" id="SSF64268">
    <property type="entry name" value="PX domain"/>
    <property type="match status" value="1"/>
</dbReference>
<keyword evidence="15" id="KW-1185">Reference proteome</keyword>
<dbReference type="InterPro" id="IPR036871">
    <property type="entry name" value="PX_dom_sf"/>
</dbReference>
<feature type="compositionally biased region" description="Polar residues" evidence="12">
    <location>
        <begin position="284"/>
        <end position="310"/>
    </location>
</feature>
<feature type="compositionally biased region" description="Acidic residues" evidence="12">
    <location>
        <begin position="17"/>
        <end position="28"/>
    </location>
</feature>
<feature type="compositionally biased region" description="Polar residues" evidence="12">
    <location>
        <begin position="39"/>
        <end position="63"/>
    </location>
</feature>
<feature type="compositionally biased region" description="Polar residues" evidence="12">
    <location>
        <begin position="381"/>
        <end position="399"/>
    </location>
</feature>
<dbReference type="InterPro" id="IPR045103">
    <property type="entry name" value="RNF5/RNF185-like"/>
</dbReference>
<evidence type="ECO:0000256" key="7">
    <source>
        <dbReference type="ARBA" id="ARBA00022771"/>
    </source>
</evidence>
<evidence type="ECO:0000256" key="12">
    <source>
        <dbReference type="SAM" id="MobiDB-lite"/>
    </source>
</evidence>
<dbReference type="SMART" id="SM00184">
    <property type="entry name" value="RING"/>
    <property type="match status" value="1"/>
</dbReference>
<dbReference type="GO" id="GO:0012505">
    <property type="term" value="C:endomembrane system"/>
    <property type="evidence" value="ECO:0007669"/>
    <property type="project" value="UniProtKB-SubCell"/>
</dbReference>
<dbReference type="EMBL" id="JABMIG020000267">
    <property type="protein sequence ID" value="KAL3783161.1"/>
    <property type="molecule type" value="Genomic_DNA"/>
</dbReference>
<dbReference type="GO" id="GO:0008270">
    <property type="term" value="F:zinc ion binding"/>
    <property type="evidence" value="ECO:0007669"/>
    <property type="project" value="UniProtKB-KW"/>
</dbReference>
<feature type="region of interest" description="Disordered" evidence="12">
    <location>
        <begin position="257"/>
        <end position="322"/>
    </location>
</feature>
<evidence type="ECO:0000259" key="13">
    <source>
        <dbReference type="PROSITE" id="PS50089"/>
    </source>
</evidence>